<evidence type="ECO:0000313" key="10">
    <source>
        <dbReference type="Proteomes" id="UP000682713"/>
    </source>
</evidence>
<evidence type="ECO:0000259" key="7">
    <source>
        <dbReference type="Pfam" id="PF04542"/>
    </source>
</evidence>
<evidence type="ECO:0000256" key="6">
    <source>
        <dbReference type="RuleBase" id="RU000716"/>
    </source>
</evidence>
<keyword evidence="2 6" id="KW-0805">Transcription regulation</keyword>
<dbReference type="SUPFAM" id="SSF88946">
    <property type="entry name" value="Sigma2 domain of RNA polymerase sigma factors"/>
    <property type="match status" value="1"/>
</dbReference>
<dbReference type="InterPro" id="IPR000838">
    <property type="entry name" value="RNA_pol_sigma70_ECF_CS"/>
</dbReference>
<dbReference type="EMBL" id="JAGYPJ010000001">
    <property type="protein sequence ID" value="MBS4198139.1"/>
    <property type="molecule type" value="Genomic_DNA"/>
</dbReference>
<dbReference type="PROSITE" id="PS01063">
    <property type="entry name" value="SIGMA70_ECF"/>
    <property type="match status" value="1"/>
</dbReference>
<dbReference type="SUPFAM" id="SSF88659">
    <property type="entry name" value="Sigma3 and sigma4 domains of RNA polymerase sigma factors"/>
    <property type="match status" value="1"/>
</dbReference>
<dbReference type="InterPro" id="IPR013324">
    <property type="entry name" value="RNA_pol_sigma_r3/r4-like"/>
</dbReference>
<dbReference type="PANTHER" id="PTHR43133:SF51">
    <property type="entry name" value="RNA POLYMERASE SIGMA FACTOR"/>
    <property type="match status" value="1"/>
</dbReference>
<comment type="similarity">
    <text evidence="1 6">Belongs to the sigma-70 factor family. ECF subfamily.</text>
</comment>
<dbReference type="Gene3D" id="1.10.1740.10">
    <property type="match status" value="1"/>
</dbReference>
<dbReference type="GO" id="GO:0006352">
    <property type="term" value="P:DNA-templated transcription initiation"/>
    <property type="evidence" value="ECO:0007669"/>
    <property type="project" value="InterPro"/>
</dbReference>
<evidence type="ECO:0000256" key="5">
    <source>
        <dbReference type="ARBA" id="ARBA00023163"/>
    </source>
</evidence>
<dbReference type="CDD" id="cd06171">
    <property type="entry name" value="Sigma70_r4"/>
    <property type="match status" value="1"/>
</dbReference>
<dbReference type="NCBIfam" id="TIGR02937">
    <property type="entry name" value="sigma70-ECF"/>
    <property type="match status" value="1"/>
</dbReference>
<evidence type="ECO:0000256" key="1">
    <source>
        <dbReference type="ARBA" id="ARBA00010641"/>
    </source>
</evidence>
<evidence type="ECO:0000256" key="2">
    <source>
        <dbReference type="ARBA" id="ARBA00023015"/>
    </source>
</evidence>
<comment type="caution">
    <text evidence="9">The sequence shown here is derived from an EMBL/GenBank/DDBJ whole genome shotgun (WGS) entry which is preliminary data.</text>
</comment>
<dbReference type="InterPro" id="IPR013249">
    <property type="entry name" value="RNA_pol_sigma70_r4_t2"/>
</dbReference>
<dbReference type="GO" id="GO:0016987">
    <property type="term" value="F:sigma factor activity"/>
    <property type="evidence" value="ECO:0007669"/>
    <property type="project" value="UniProtKB-KW"/>
</dbReference>
<keyword evidence="3 6" id="KW-0731">Sigma factor</keyword>
<dbReference type="Gene3D" id="1.10.10.10">
    <property type="entry name" value="Winged helix-like DNA-binding domain superfamily/Winged helix DNA-binding domain"/>
    <property type="match status" value="1"/>
</dbReference>
<dbReference type="InterPro" id="IPR014284">
    <property type="entry name" value="RNA_pol_sigma-70_dom"/>
</dbReference>
<evidence type="ECO:0000256" key="3">
    <source>
        <dbReference type="ARBA" id="ARBA00023082"/>
    </source>
</evidence>
<keyword evidence="5 6" id="KW-0804">Transcription</keyword>
<name>A0A942YJI3_9BACI</name>
<dbReference type="Proteomes" id="UP000682713">
    <property type="component" value="Unassembled WGS sequence"/>
</dbReference>
<dbReference type="InterPro" id="IPR013325">
    <property type="entry name" value="RNA_pol_sigma_r2"/>
</dbReference>
<feature type="domain" description="RNA polymerase sigma factor 70 region 4 type 2" evidence="8">
    <location>
        <begin position="116"/>
        <end position="161"/>
    </location>
</feature>
<dbReference type="Pfam" id="PF04542">
    <property type="entry name" value="Sigma70_r2"/>
    <property type="match status" value="1"/>
</dbReference>
<dbReference type="PANTHER" id="PTHR43133">
    <property type="entry name" value="RNA POLYMERASE ECF-TYPE SIGMA FACTO"/>
    <property type="match status" value="1"/>
</dbReference>
<sequence length="181" mass="21274">MSIFKSFYQNSDSEEVSFETLIKKEQEKLYKVAFSYVRNEQDALDIVQEAIIKGYQSFKRLKDIKYFATWITRILINTAIDHIRKKKDVIVLEPEWFDPGRNEENNSIITMDINLVFEQLKPQQKTLLLLRFYYGYSISEISEILSKPEGTIKSQLHRTLQLVKVKLENGGDTYGKASTRY</sequence>
<dbReference type="Pfam" id="PF08281">
    <property type="entry name" value="Sigma70_r4_2"/>
    <property type="match status" value="1"/>
</dbReference>
<keyword evidence="4 6" id="KW-0238">DNA-binding</keyword>
<dbReference type="InterPro" id="IPR007627">
    <property type="entry name" value="RNA_pol_sigma70_r2"/>
</dbReference>
<dbReference type="GO" id="GO:0003677">
    <property type="term" value="F:DNA binding"/>
    <property type="evidence" value="ECO:0007669"/>
    <property type="project" value="UniProtKB-KW"/>
</dbReference>
<accession>A0A942YJI3</accession>
<gene>
    <name evidence="9" type="ORF">KHA93_00505</name>
</gene>
<dbReference type="GO" id="GO:0006950">
    <property type="term" value="P:response to stress"/>
    <property type="evidence" value="ECO:0007669"/>
    <property type="project" value="UniProtKB-ARBA"/>
</dbReference>
<evidence type="ECO:0000259" key="8">
    <source>
        <dbReference type="Pfam" id="PF08281"/>
    </source>
</evidence>
<evidence type="ECO:0000256" key="4">
    <source>
        <dbReference type="ARBA" id="ARBA00023125"/>
    </source>
</evidence>
<proteinExistence type="inferred from homology"/>
<protein>
    <recommendedName>
        <fullName evidence="6">RNA polymerase sigma factor</fullName>
    </recommendedName>
</protein>
<dbReference type="InterPro" id="IPR036388">
    <property type="entry name" value="WH-like_DNA-bd_sf"/>
</dbReference>
<dbReference type="InterPro" id="IPR039425">
    <property type="entry name" value="RNA_pol_sigma-70-like"/>
</dbReference>
<evidence type="ECO:0000313" key="9">
    <source>
        <dbReference type="EMBL" id="MBS4198139.1"/>
    </source>
</evidence>
<dbReference type="AlphaFoldDB" id="A0A942YJI3"/>
<keyword evidence="10" id="KW-1185">Reference proteome</keyword>
<organism evidence="9 10">
    <name type="scientific">Lederbergia citrisecunda</name>
    <dbReference type="NCBI Taxonomy" id="2833583"/>
    <lineage>
        <taxon>Bacteria</taxon>
        <taxon>Bacillati</taxon>
        <taxon>Bacillota</taxon>
        <taxon>Bacilli</taxon>
        <taxon>Bacillales</taxon>
        <taxon>Bacillaceae</taxon>
        <taxon>Lederbergia</taxon>
    </lineage>
</organism>
<feature type="domain" description="RNA polymerase sigma-70 region 2" evidence="7">
    <location>
        <begin position="21"/>
        <end position="87"/>
    </location>
</feature>
<reference evidence="9 10" key="1">
    <citation type="submission" date="2021-05" db="EMBL/GenBank/DDBJ databases">
        <title>Novel Bacillus species.</title>
        <authorList>
            <person name="Liu G."/>
        </authorList>
    </citation>
    <scope>NUCLEOTIDE SEQUENCE [LARGE SCALE GENOMIC DNA]</scope>
    <source>
        <strain evidence="9 10">FJAT-49732</strain>
    </source>
</reference>
<dbReference type="RefSeq" id="WP_213108927.1">
    <property type="nucleotide sequence ID" value="NZ_JAGYPJ010000001.1"/>
</dbReference>